<dbReference type="OrthoDB" id="7876195at2"/>
<name>A0A4R5QC75_9PROT</name>
<dbReference type="InterPro" id="IPR036259">
    <property type="entry name" value="MFS_trans_sf"/>
</dbReference>
<keyword evidence="2 5" id="KW-1133">Transmembrane helix</keyword>
<feature type="region of interest" description="Disordered" evidence="4">
    <location>
        <begin position="1"/>
        <end position="51"/>
    </location>
</feature>
<keyword evidence="7" id="KW-1185">Reference proteome</keyword>
<dbReference type="PANTHER" id="PTHR11360">
    <property type="entry name" value="MONOCARBOXYLATE TRANSPORTER"/>
    <property type="match status" value="1"/>
</dbReference>
<evidence type="ECO:0000256" key="5">
    <source>
        <dbReference type="SAM" id="Phobius"/>
    </source>
</evidence>
<evidence type="ECO:0000256" key="1">
    <source>
        <dbReference type="ARBA" id="ARBA00022692"/>
    </source>
</evidence>
<feature type="transmembrane region" description="Helical" evidence="5">
    <location>
        <begin position="451"/>
        <end position="469"/>
    </location>
</feature>
<organism evidence="6 7">
    <name type="scientific">Dankookia rubra</name>
    <dbReference type="NCBI Taxonomy" id="1442381"/>
    <lineage>
        <taxon>Bacteria</taxon>
        <taxon>Pseudomonadati</taxon>
        <taxon>Pseudomonadota</taxon>
        <taxon>Alphaproteobacteria</taxon>
        <taxon>Acetobacterales</taxon>
        <taxon>Roseomonadaceae</taxon>
        <taxon>Dankookia</taxon>
    </lineage>
</organism>
<evidence type="ECO:0000256" key="4">
    <source>
        <dbReference type="SAM" id="MobiDB-lite"/>
    </source>
</evidence>
<dbReference type="AlphaFoldDB" id="A0A4R5QC75"/>
<dbReference type="InterPro" id="IPR050327">
    <property type="entry name" value="Proton-linked_MCT"/>
</dbReference>
<feature type="transmembrane region" description="Helical" evidence="5">
    <location>
        <begin position="78"/>
        <end position="104"/>
    </location>
</feature>
<dbReference type="PANTHER" id="PTHR11360:SF290">
    <property type="entry name" value="MONOCARBOXYLATE MFS PERMEASE"/>
    <property type="match status" value="1"/>
</dbReference>
<evidence type="ECO:0000256" key="3">
    <source>
        <dbReference type="ARBA" id="ARBA00023136"/>
    </source>
</evidence>
<reference evidence="6 7" key="1">
    <citation type="journal article" date="2016" name="J. Microbiol.">
        <title>Dankookia rubra gen. nov., sp. nov., an alphaproteobacterium isolated from sediment of a shallow stream.</title>
        <authorList>
            <person name="Kim W.H."/>
            <person name="Kim D.H."/>
            <person name="Kang K."/>
            <person name="Ahn T.Y."/>
        </authorList>
    </citation>
    <scope>NUCLEOTIDE SEQUENCE [LARGE SCALE GENOMIC DNA]</scope>
    <source>
        <strain evidence="6 7">JCM30602</strain>
    </source>
</reference>
<comment type="caution">
    <text evidence="6">The sequence shown here is derived from an EMBL/GenBank/DDBJ whole genome shotgun (WGS) entry which is preliminary data.</text>
</comment>
<feature type="transmembrane region" description="Helical" evidence="5">
    <location>
        <begin position="202"/>
        <end position="223"/>
    </location>
</feature>
<feature type="transmembrane region" description="Helical" evidence="5">
    <location>
        <begin position="326"/>
        <end position="347"/>
    </location>
</feature>
<sequence>MPATLRHWPQHRKEQVRQVRDSNRRTTHDRRRASSRLHACDGRPGTARARRGCPTHGLPRVSAADGNHVPRSFLGWRVAWAAFTVAVFGWGVGFYGPPVFLFAVHETRGWSVTLVSAAVTCHFLLGALLVANLPALHRRIGVAGATRLGGGLSALGVAGWALAAAPWQLFLATVASGAGWAMTGAAAINAMVSPWFVRRRPAALAMAYNGASVGGVLLSPLWVALIGALGFPLAAGAVGGVMALALWLLAGRYFAQGPAVLGQQPDGDDAGVVAARTPSPYAPLPGRSLWRNRRFVTLALGTSIGLFAQIGLIAHLFSLLVAPFGAQPAGCAAGLATACAIVGRTGMGWLMRPATDRRVAAAGNYVVQLTGSLALLAAGGSDPALLLLGIALFGLGLGNATSLPPTIAQSDFVPADTARVVALVTASSQAAYAFSPAAFGVLREGLGAEALFLSAALLQAAAACAVLLGRSAQAAARRRDAGDGQRPIA</sequence>
<evidence type="ECO:0000256" key="2">
    <source>
        <dbReference type="ARBA" id="ARBA00022989"/>
    </source>
</evidence>
<feature type="transmembrane region" description="Helical" evidence="5">
    <location>
        <begin position="229"/>
        <end position="249"/>
    </location>
</feature>
<keyword evidence="3 5" id="KW-0472">Membrane</keyword>
<accession>A0A4R5QC75</accession>
<feature type="transmembrane region" description="Helical" evidence="5">
    <location>
        <begin position="145"/>
        <end position="163"/>
    </location>
</feature>
<gene>
    <name evidence="6" type="ORF">E2C06_20320</name>
</gene>
<dbReference type="Proteomes" id="UP000295096">
    <property type="component" value="Unassembled WGS sequence"/>
</dbReference>
<feature type="transmembrane region" description="Helical" evidence="5">
    <location>
        <begin position="169"/>
        <end position="190"/>
    </location>
</feature>
<proteinExistence type="predicted"/>
<evidence type="ECO:0000313" key="7">
    <source>
        <dbReference type="Proteomes" id="UP000295096"/>
    </source>
</evidence>
<feature type="transmembrane region" description="Helical" evidence="5">
    <location>
        <begin position="359"/>
        <end position="378"/>
    </location>
</feature>
<dbReference type="EMBL" id="SMSJ01000032">
    <property type="protein sequence ID" value="TDH60720.1"/>
    <property type="molecule type" value="Genomic_DNA"/>
</dbReference>
<keyword evidence="1 5" id="KW-0812">Transmembrane</keyword>
<dbReference type="Pfam" id="PF07690">
    <property type="entry name" value="MFS_1"/>
    <property type="match status" value="1"/>
</dbReference>
<dbReference type="InterPro" id="IPR011701">
    <property type="entry name" value="MFS"/>
</dbReference>
<feature type="transmembrane region" description="Helical" evidence="5">
    <location>
        <begin position="110"/>
        <end position="133"/>
    </location>
</feature>
<dbReference type="SUPFAM" id="SSF103473">
    <property type="entry name" value="MFS general substrate transporter"/>
    <property type="match status" value="1"/>
</dbReference>
<feature type="transmembrane region" description="Helical" evidence="5">
    <location>
        <begin position="420"/>
        <end position="439"/>
    </location>
</feature>
<dbReference type="GO" id="GO:0022857">
    <property type="term" value="F:transmembrane transporter activity"/>
    <property type="evidence" value="ECO:0007669"/>
    <property type="project" value="InterPro"/>
</dbReference>
<protein>
    <submittedName>
        <fullName evidence="6">MFS transporter</fullName>
    </submittedName>
</protein>
<feature type="transmembrane region" description="Helical" evidence="5">
    <location>
        <begin position="295"/>
        <end position="320"/>
    </location>
</feature>
<evidence type="ECO:0000313" key="6">
    <source>
        <dbReference type="EMBL" id="TDH60720.1"/>
    </source>
</evidence>
<feature type="compositionally biased region" description="Basic and acidic residues" evidence="4">
    <location>
        <begin position="11"/>
        <end position="26"/>
    </location>
</feature>
<feature type="transmembrane region" description="Helical" evidence="5">
    <location>
        <begin position="384"/>
        <end position="408"/>
    </location>
</feature>
<dbReference type="Gene3D" id="1.20.1250.20">
    <property type="entry name" value="MFS general substrate transporter like domains"/>
    <property type="match status" value="1"/>
</dbReference>